<dbReference type="InterPro" id="IPR036390">
    <property type="entry name" value="WH_DNA-bd_sf"/>
</dbReference>
<evidence type="ECO:0000256" key="3">
    <source>
        <dbReference type="ARBA" id="ARBA00023125"/>
    </source>
</evidence>
<dbReference type="PANTHER" id="PTHR30346:SF0">
    <property type="entry name" value="HCA OPERON TRANSCRIPTIONAL ACTIVATOR HCAR"/>
    <property type="match status" value="1"/>
</dbReference>
<organism evidence="6 7">
    <name type="scientific">Asanoa siamensis</name>
    <dbReference type="NCBI Taxonomy" id="926357"/>
    <lineage>
        <taxon>Bacteria</taxon>
        <taxon>Bacillati</taxon>
        <taxon>Actinomycetota</taxon>
        <taxon>Actinomycetes</taxon>
        <taxon>Micromonosporales</taxon>
        <taxon>Micromonosporaceae</taxon>
        <taxon>Asanoa</taxon>
    </lineage>
</organism>
<dbReference type="PRINTS" id="PR00039">
    <property type="entry name" value="HTHLYSR"/>
</dbReference>
<reference evidence="6 7" key="1">
    <citation type="submission" date="2021-01" db="EMBL/GenBank/DDBJ databases">
        <title>Whole genome shotgun sequence of Asanoa siamensis NBRC 107932.</title>
        <authorList>
            <person name="Komaki H."/>
            <person name="Tamura T."/>
        </authorList>
    </citation>
    <scope>NUCLEOTIDE SEQUENCE [LARGE SCALE GENOMIC DNA]</scope>
    <source>
        <strain evidence="6 7">NBRC 107932</strain>
    </source>
</reference>
<accession>A0ABQ4CS76</accession>
<dbReference type="Gene3D" id="3.40.190.10">
    <property type="entry name" value="Periplasmic binding protein-like II"/>
    <property type="match status" value="2"/>
</dbReference>
<evidence type="ECO:0000259" key="5">
    <source>
        <dbReference type="PROSITE" id="PS50931"/>
    </source>
</evidence>
<evidence type="ECO:0000256" key="2">
    <source>
        <dbReference type="ARBA" id="ARBA00023015"/>
    </source>
</evidence>
<gene>
    <name evidence="6" type="ORF">Asi02nite_33710</name>
</gene>
<dbReference type="RefSeq" id="WP_203713983.1">
    <property type="nucleotide sequence ID" value="NZ_BONE01000024.1"/>
</dbReference>
<dbReference type="CDD" id="cd08414">
    <property type="entry name" value="PBP2_LTTR_aromatics_like"/>
    <property type="match status" value="1"/>
</dbReference>
<keyword evidence="4" id="KW-0804">Transcription</keyword>
<protein>
    <recommendedName>
        <fullName evidence="5">HTH lysR-type domain-containing protein</fullName>
    </recommendedName>
</protein>
<dbReference type="PROSITE" id="PS50931">
    <property type="entry name" value="HTH_LYSR"/>
    <property type="match status" value="1"/>
</dbReference>
<evidence type="ECO:0000313" key="7">
    <source>
        <dbReference type="Proteomes" id="UP000604117"/>
    </source>
</evidence>
<keyword evidence="3" id="KW-0238">DNA-binding</keyword>
<dbReference type="Proteomes" id="UP000604117">
    <property type="component" value="Unassembled WGS sequence"/>
</dbReference>
<dbReference type="Pfam" id="PF00126">
    <property type="entry name" value="HTH_1"/>
    <property type="match status" value="1"/>
</dbReference>
<dbReference type="Gene3D" id="1.10.10.10">
    <property type="entry name" value="Winged helix-like DNA-binding domain superfamily/Winged helix DNA-binding domain"/>
    <property type="match status" value="1"/>
</dbReference>
<dbReference type="EMBL" id="BONE01000024">
    <property type="protein sequence ID" value="GIF73853.1"/>
    <property type="molecule type" value="Genomic_DNA"/>
</dbReference>
<evidence type="ECO:0000256" key="4">
    <source>
        <dbReference type="ARBA" id="ARBA00023163"/>
    </source>
</evidence>
<dbReference type="InterPro" id="IPR000847">
    <property type="entry name" value="LysR_HTH_N"/>
</dbReference>
<keyword evidence="7" id="KW-1185">Reference proteome</keyword>
<dbReference type="Pfam" id="PF03466">
    <property type="entry name" value="LysR_substrate"/>
    <property type="match status" value="1"/>
</dbReference>
<feature type="domain" description="HTH lysR-type" evidence="5">
    <location>
        <begin position="30"/>
        <end position="87"/>
    </location>
</feature>
<comment type="similarity">
    <text evidence="1">Belongs to the LysR transcriptional regulatory family.</text>
</comment>
<keyword evidence="2" id="KW-0805">Transcription regulation</keyword>
<dbReference type="InterPro" id="IPR005119">
    <property type="entry name" value="LysR_subst-bd"/>
</dbReference>
<dbReference type="SUPFAM" id="SSF46785">
    <property type="entry name" value="Winged helix' DNA-binding domain"/>
    <property type="match status" value="1"/>
</dbReference>
<comment type="caution">
    <text evidence="6">The sequence shown here is derived from an EMBL/GenBank/DDBJ whole genome shotgun (WGS) entry which is preliminary data.</text>
</comment>
<evidence type="ECO:0000313" key="6">
    <source>
        <dbReference type="EMBL" id="GIF73853.1"/>
    </source>
</evidence>
<dbReference type="SUPFAM" id="SSF53850">
    <property type="entry name" value="Periplasmic binding protein-like II"/>
    <property type="match status" value="1"/>
</dbReference>
<proteinExistence type="inferred from homology"/>
<name>A0ABQ4CS76_9ACTN</name>
<dbReference type="PANTHER" id="PTHR30346">
    <property type="entry name" value="TRANSCRIPTIONAL DUAL REGULATOR HCAR-RELATED"/>
    <property type="match status" value="1"/>
</dbReference>
<evidence type="ECO:0000256" key="1">
    <source>
        <dbReference type="ARBA" id="ARBA00009437"/>
    </source>
</evidence>
<dbReference type="InterPro" id="IPR036388">
    <property type="entry name" value="WH-like_DNA-bd_sf"/>
</dbReference>
<sequence length="336" mass="36795">MAELGASPAFPRRLVNRSDGVPDAVAAARIELRQLRYFVSLAEELHFGRAAAREHIVQSALSQQVQRLERTLGVLLVNRTTRHIELTPAGARFLLEARQILEHVDRAAGLAQRLTSTPPALRMGLLDEGYEAVRPVLRAFRARHPEVELHQVQAGVPEQCRMLADGRLDAGIGRGCAIPARIASDLFRLDPLGVLLPPDHRLARLPVVPLAALAGETFLLPDETRAPELAEFVTEICRAAGFVPAPHPHTVQHLRAAVDLVAGGGCVTCAPASTADLAAPARWRPLAPAVPRYPWSILWRAERPTREVRLFVALARELSRAEGWRDPRAPRVDLAS</sequence>